<reference evidence="1 2" key="1">
    <citation type="submission" date="2024-10" db="EMBL/GenBank/DDBJ databases">
        <title>The Natural Products Discovery Center: Release of the First 8490 Sequenced Strains for Exploring Actinobacteria Biosynthetic Diversity.</title>
        <authorList>
            <person name="Kalkreuter E."/>
            <person name="Kautsar S.A."/>
            <person name="Yang D."/>
            <person name="Bader C.D."/>
            <person name="Teijaro C.N."/>
            <person name="Fluegel L."/>
            <person name="Davis C.M."/>
            <person name="Simpson J.R."/>
            <person name="Lauterbach L."/>
            <person name="Steele A.D."/>
            <person name="Gui C."/>
            <person name="Meng S."/>
            <person name="Li G."/>
            <person name="Viehrig K."/>
            <person name="Ye F."/>
            <person name="Su P."/>
            <person name="Kiefer A.F."/>
            <person name="Nichols A."/>
            <person name="Cepeda A.J."/>
            <person name="Yan W."/>
            <person name="Fan B."/>
            <person name="Jiang Y."/>
            <person name="Adhikari A."/>
            <person name="Zheng C.-J."/>
            <person name="Schuster L."/>
            <person name="Cowan T.M."/>
            <person name="Smanski M.J."/>
            <person name="Chevrette M.G."/>
            <person name="De Carvalho L.P.S."/>
            <person name="Shen B."/>
        </authorList>
    </citation>
    <scope>NUCLEOTIDE SEQUENCE [LARGE SCALE GENOMIC DNA]</scope>
    <source>
        <strain evidence="1 2">NPDC007066</strain>
    </source>
</reference>
<evidence type="ECO:0000313" key="1">
    <source>
        <dbReference type="EMBL" id="MFE9225167.1"/>
    </source>
</evidence>
<evidence type="ECO:0000313" key="2">
    <source>
        <dbReference type="Proteomes" id="UP001601288"/>
    </source>
</evidence>
<gene>
    <name evidence="1" type="ORF">ACFYM3_11115</name>
</gene>
<name>A0ABW6L9L3_9ACTN</name>
<protein>
    <recommendedName>
        <fullName evidence="3">Apea-like HEPN domain-containing protein</fullName>
    </recommendedName>
</protein>
<organism evidence="1 2">
    <name type="scientific">Streptomyces massasporeus</name>
    <dbReference type="NCBI Taxonomy" id="67324"/>
    <lineage>
        <taxon>Bacteria</taxon>
        <taxon>Bacillati</taxon>
        <taxon>Actinomycetota</taxon>
        <taxon>Actinomycetes</taxon>
        <taxon>Kitasatosporales</taxon>
        <taxon>Streptomycetaceae</taxon>
        <taxon>Streptomyces</taxon>
    </lineage>
</organism>
<comment type="caution">
    <text evidence="1">The sequence shown here is derived from an EMBL/GenBank/DDBJ whole genome shotgun (WGS) entry which is preliminary data.</text>
</comment>
<keyword evidence="2" id="KW-1185">Reference proteome</keyword>
<dbReference type="Proteomes" id="UP001601288">
    <property type="component" value="Unassembled WGS sequence"/>
</dbReference>
<accession>A0ABW6L9L3</accession>
<sequence length="460" mass="51250">MMQSEDEVQFQDILVLGDRVRREIVRFGSVDVSNAIVSITVKGKLNEITEAKLTVNSRSSVVSRMDLSSQVTVEQVQGDHSRLMFTGFVVSAAAEEESIRITCSARPEFAERRVAPMATADMPAIEMLYTLARGGGLSDEQIRIHGLHELPSEVFEVVCSIEGIEVDKSIPIGSVTIASKGFVDLSSVPESNGFTNEFSDASAYAITYVESRLALVAEEAAIHAFDFALSWLTVRSRYSVPPLPDGSTGSWERKSLFVEPRRGRFIYVRGLRTNRRWLRVPEQEPNMTMLQPSSRHASITRPKIPRDLARNVVQSILACARAARGDDNISRITALWESIEFYVGKTPVPDLFSKADKRAIRRSLVKFDDPLKSARLENLLADINNPPLFVRFRRRVALDGAPISQSDIDLLAKLRKVRNDVVHGRSPREPEKHEVDQGVAIVSRILVYTVHRLRGGDALG</sequence>
<proteinExistence type="predicted"/>
<dbReference type="RefSeq" id="WP_388386699.1">
    <property type="nucleotide sequence ID" value="NZ_JBIAFP010000005.1"/>
</dbReference>
<dbReference type="EMBL" id="JBIAFP010000005">
    <property type="protein sequence ID" value="MFE9225167.1"/>
    <property type="molecule type" value="Genomic_DNA"/>
</dbReference>
<evidence type="ECO:0008006" key="3">
    <source>
        <dbReference type="Google" id="ProtNLM"/>
    </source>
</evidence>